<accession>A0A061D8G6</accession>
<dbReference type="EMBL" id="LK391709">
    <property type="protein sequence ID" value="CDR97001.1"/>
    <property type="molecule type" value="Genomic_DNA"/>
</dbReference>
<evidence type="ECO:0000256" key="1">
    <source>
        <dbReference type="SAM" id="MobiDB-lite"/>
    </source>
</evidence>
<feature type="region of interest" description="Disordered" evidence="1">
    <location>
        <begin position="24"/>
        <end position="152"/>
    </location>
</feature>
<dbReference type="VEuPathDB" id="PiroplasmaDB:BBBOND_0309040"/>
<dbReference type="Proteomes" id="UP000033188">
    <property type="component" value="Chromosome 3"/>
</dbReference>
<feature type="compositionally biased region" description="Basic and acidic residues" evidence="1">
    <location>
        <begin position="75"/>
        <end position="135"/>
    </location>
</feature>
<name>A0A061D8G6_BABBI</name>
<keyword evidence="3" id="KW-1185">Reference proteome</keyword>
<dbReference type="RefSeq" id="XP_012769187.1">
    <property type="nucleotide sequence ID" value="XM_012913733.1"/>
</dbReference>
<gene>
    <name evidence="2" type="ORF">BBBOND_0309040</name>
</gene>
<dbReference type="AlphaFoldDB" id="A0A061D8G6"/>
<feature type="region of interest" description="Disordered" evidence="1">
    <location>
        <begin position="163"/>
        <end position="182"/>
    </location>
</feature>
<feature type="region of interest" description="Disordered" evidence="1">
    <location>
        <begin position="220"/>
        <end position="246"/>
    </location>
</feature>
<protein>
    <submittedName>
        <fullName evidence="2">Uncharacterized protein</fullName>
    </submittedName>
</protein>
<dbReference type="GeneID" id="24565542"/>
<sequence>MFPARPDPFVLEEASIAALACSGRTLSADESLEVTPRSAESSPKVARKHADVGGNEEASPTQERLVEEPIPESDDERKDKYDDKFDDRNDDRNDDKNDDRSEDKYDDKNDDRSEDKYDDKNDDRRDDKYEDKLAPKEPVLADPHKETEADNWLDYVVDAAKGRVKRKPGTSASDQSGSALDLSKGGLVKVAKVAKRDEVATQSSDGGRLWRDRLKLRQQMLSEEDLDKPLPTRQQRMAGSDEVQRK</sequence>
<evidence type="ECO:0000313" key="2">
    <source>
        <dbReference type="EMBL" id="CDR97001.1"/>
    </source>
</evidence>
<reference evidence="3" key="1">
    <citation type="journal article" date="2014" name="Nucleic Acids Res.">
        <title>The evolutionary dynamics of variant antigen genes in Babesia reveal a history of genomic innovation underlying host-parasite interaction.</title>
        <authorList>
            <person name="Jackson A.P."/>
            <person name="Otto T.D."/>
            <person name="Darby A."/>
            <person name="Ramaprasad A."/>
            <person name="Xia D."/>
            <person name="Echaide I.E."/>
            <person name="Farber M."/>
            <person name="Gahlot S."/>
            <person name="Gamble J."/>
            <person name="Gupta D."/>
            <person name="Gupta Y."/>
            <person name="Jackson L."/>
            <person name="Malandrin L."/>
            <person name="Malas T.B."/>
            <person name="Moussa E."/>
            <person name="Nair M."/>
            <person name="Reid A.J."/>
            <person name="Sanders M."/>
            <person name="Sharma J."/>
            <person name="Tracey A."/>
            <person name="Quail M.A."/>
            <person name="Weir W."/>
            <person name="Wastling J.M."/>
            <person name="Hall N."/>
            <person name="Willadsen P."/>
            <person name="Lingelbach K."/>
            <person name="Shiels B."/>
            <person name="Tait A."/>
            <person name="Berriman M."/>
            <person name="Allred D.R."/>
            <person name="Pain A."/>
        </authorList>
    </citation>
    <scope>NUCLEOTIDE SEQUENCE [LARGE SCALE GENOMIC DNA]</scope>
    <source>
        <strain evidence="3">Bond</strain>
    </source>
</reference>
<proteinExistence type="predicted"/>
<evidence type="ECO:0000313" key="3">
    <source>
        <dbReference type="Proteomes" id="UP000033188"/>
    </source>
</evidence>
<dbReference type="OrthoDB" id="10501082at2759"/>
<dbReference type="KEGG" id="bbig:BBBOND_0309040"/>
<organism evidence="2 3">
    <name type="scientific">Babesia bigemina</name>
    <dbReference type="NCBI Taxonomy" id="5866"/>
    <lineage>
        <taxon>Eukaryota</taxon>
        <taxon>Sar</taxon>
        <taxon>Alveolata</taxon>
        <taxon>Apicomplexa</taxon>
        <taxon>Aconoidasida</taxon>
        <taxon>Piroplasmida</taxon>
        <taxon>Babesiidae</taxon>
        <taxon>Babesia</taxon>
    </lineage>
</organism>